<organism evidence="1">
    <name type="scientific">mine drainage metagenome</name>
    <dbReference type="NCBI Taxonomy" id="410659"/>
    <lineage>
        <taxon>unclassified sequences</taxon>
        <taxon>metagenomes</taxon>
        <taxon>ecological metagenomes</taxon>
    </lineage>
</organism>
<dbReference type="AlphaFoldDB" id="A0A1J5PAR8"/>
<evidence type="ECO:0000313" key="1">
    <source>
        <dbReference type="EMBL" id="OIQ67816.1"/>
    </source>
</evidence>
<dbReference type="EMBL" id="MLJW01005686">
    <property type="protein sequence ID" value="OIQ67816.1"/>
    <property type="molecule type" value="Genomic_DNA"/>
</dbReference>
<proteinExistence type="predicted"/>
<accession>A0A1J5PAR8</accession>
<sequence>MHEHGGVAAVVEDHVGRAAAMPVEQFRGVVPIFGQAFTLHREHRNAGRSDRGCGVVLRRIDVAGNPADVGAECRQRLDQDRGLDRHVQGAGDARALQGLLGSVFLARRHQPGHLGLGQRDFLASEFGERDVLDDVIGEGGLLGGGGHVRILFLSMSFRGASETREPGTRSSRFRV</sequence>
<comment type="caution">
    <text evidence="1">The sequence shown here is derived from an EMBL/GenBank/DDBJ whole genome shotgun (WGS) entry which is preliminary data.</text>
</comment>
<reference evidence="1" key="1">
    <citation type="submission" date="2016-10" db="EMBL/GenBank/DDBJ databases">
        <title>Sequence of Gallionella enrichment culture.</title>
        <authorList>
            <person name="Poehlein A."/>
            <person name="Muehling M."/>
            <person name="Daniel R."/>
        </authorList>
    </citation>
    <scope>NUCLEOTIDE SEQUENCE</scope>
</reference>
<protein>
    <submittedName>
        <fullName evidence="1">Uncharacterized protein</fullName>
    </submittedName>
</protein>
<name>A0A1J5PAR8_9ZZZZ</name>
<dbReference type="AntiFam" id="ANF00237">
    <property type="entry name" value="Shadow ORF (opposite ahcY)"/>
</dbReference>
<gene>
    <name evidence="1" type="ORF">GALL_506020</name>
</gene>